<dbReference type="Pfam" id="PF22600">
    <property type="entry name" value="MTPAP-like_central"/>
    <property type="match status" value="1"/>
</dbReference>
<feature type="compositionally biased region" description="Polar residues" evidence="1">
    <location>
        <begin position="30"/>
        <end position="47"/>
    </location>
</feature>
<dbReference type="InterPro" id="IPR054708">
    <property type="entry name" value="MTPAP-like_central"/>
</dbReference>
<name>A0ABQ9YMJ0_9EUKA</name>
<accession>A0ABQ9YMJ0</accession>
<evidence type="ECO:0000313" key="4">
    <source>
        <dbReference type="Proteomes" id="UP001281761"/>
    </source>
</evidence>
<feature type="domain" description="Poly(A) RNA polymerase mitochondrial-like central palm" evidence="2">
    <location>
        <begin position="101"/>
        <end position="234"/>
    </location>
</feature>
<comment type="caution">
    <text evidence="3">The sequence shown here is derived from an EMBL/GenBank/DDBJ whole genome shotgun (WGS) entry which is preliminary data.</text>
</comment>
<reference evidence="3 4" key="1">
    <citation type="journal article" date="2022" name="bioRxiv">
        <title>Genomics of Preaxostyla Flagellates Illuminates Evolutionary Transitions and the Path Towards Mitochondrial Loss.</title>
        <authorList>
            <person name="Novak L.V.F."/>
            <person name="Treitli S.C."/>
            <person name="Pyrih J."/>
            <person name="Halakuc P."/>
            <person name="Pipaliya S.V."/>
            <person name="Vacek V."/>
            <person name="Brzon O."/>
            <person name="Soukal P."/>
            <person name="Eme L."/>
            <person name="Dacks J.B."/>
            <person name="Karnkowska A."/>
            <person name="Elias M."/>
            <person name="Hampl V."/>
        </authorList>
    </citation>
    <scope>NUCLEOTIDE SEQUENCE [LARGE SCALE GENOMIC DNA]</scope>
    <source>
        <strain evidence="3">NAU3</strain>
        <tissue evidence="3">Gut</tissue>
    </source>
</reference>
<feature type="region of interest" description="Disordered" evidence="1">
    <location>
        <begin position="1"/>
        <end position="70"/>
    </location>
</feature>
<dbReference type="SUPFAM" id="SSF81301">
    <property type="entry name" value="Nucleotidyltransferase"/>
    <property type="match status" value="1"/>
</dbReference>
<dbReference type="Gene3D" id="3.30.460.10">
    <property type="entry name" value="Beta Polymerase, domain 2"/>
    <property type="match status" value="1"/>
</dbReference>
<dbReference type="SUPFAM" id="SSF81631">
    <property type="entry name" value="PAP/OAS1 substrate-binding domain"/>
    <property type="match status" value="1"/>
</dbReference>
<dbReference type="InterPro" id="IPR043519">
    <property type="entry name" value="NT_sf"/>
</dbReference>
<dbReference type="Gene3D" id="1.10.1410.10">
    <property type="match status" value="1"/>
</dbReference>
<evidence type="ECO:0000256" key="1">
    <source>
        <dbReference type="SAM" id="MobiDB-lite"/>
    </source>
</evidence>
<dbReference type="Proteomes" id="UP001281761">
    <property type="component" value="Unassembled WGS sequence"/>
</dbReference>
<evidence type="ECO:0000259" key="2">
    <source>
        <dbReference type="Pfam" id="PF22600"/>
    </source>
</evidence>
<keyword evidence="4" id="KW-1185">Reference proteome</keyword>
<proteinExistence type="predicted"/>
<protein>
    <submittedName>
        <fullName evidence="3">PAP/25A associated domain family</fullName>
    </submittedName>
</protein>
<dbReference type="PANTHER" id="PTHR12271:SF66">
    <property type="entry name" value="TERMINAL URIDYLYLTRANSFERASE TAILOR"/>
    <property type="match status" value="1"/>
</dbReference>
<dbReference type="CDD" id="cd05402">
    <property type="entry name" value="NT_PAP_TUTase"/>
    <property type="match status" value="1"/>
</dbReference>
<organism evidence="3 4">
    <name type="scientific">Blattamonas nauphoetae</name>
    <dbReference type="NCBI Taxonomy" id="2049346"/>
    <lineage>
        <taxon>Eukaryota</taxon>
        <taxon>Metamonada</taxon>
        <taxon>Preaxostyla</taxon>
        <taxon>Oxymonadida</taxon>
        <taxon>Blattamonas</taxon>
    </lineage>
</organism>
<sequence length="444" mass="49901">MSKRHNRQRAEKLDLGSFLTDQDRGRNPPQVKQSQPTISPASPSPLTETLPPGLIEEQSPPNKPTQPISVIYPPPTLQMTYPESYEASVDALIKDPTFVATRENFERIESIRQRLETFVRDVIPYSTGVALFGSACSSVMAPNSDLDFAVLLNRHNIDPVIVLRNIKNKMKHGPFSQHLLVSGARVPVLKCSTILPIWTPEQTKSNDSTKRTQFDMIVENRLGMHNSEFIHTYCDCDERVRPFLLLVKKWAKAWEIGDASQQYLSSYGWNLMGLSFLQQCSPPIIPNLQSEAYMNASKPSLVVDEMFEQGHVHFSKDPEPWRSLAPGLLPNPSDPSQAANPRPFNDSSLASLFVGFIDFLAHHYVPANAFSLQHGAICKTDSIQHLIRPNKRKPSYVILDPFQRGRNVGDTVFRPEDIKASILETVEMIKKGSPFLELVTYPSA</sequence>
<dbReference type="PANTHER" id="PTHR12271">
    <property type="entry name" value="POLY A POLYMERASE CID PAP -RELATED"/>
    <property type="match status" value="1"/>
</dbReference>
<gene>
    <name evidence="3" type="ORF">BLNAU_275</name>
</gene>
<evidence type="ECO:0000313" key="3">
    <source>
        <dbReference type="EMBL" id="KAK2964974.1"/>
    </source>
</evidence>
<dbReference type="EMBL" id="JARBJD010000001">
    <property type="protein sequence ID" value="KAK2964974.1"/>
    <property type="molecule type" value="Genomic_DNA"/>
</dbReference>